<name>A0ABR3V564_HUMIN</name>
<evidence type="ECO:0000313" key="2">
    <source>
        <dbReference type="Proteomes" id="UP001583172"/>
    </source>
</evidence>
<comment type="caution">
    <text evidence="1">The sequence shown here is derived from an EMBL/GenBank/DDBJ whole genome shotgun (WGS) entry which is preliminary data.</text>
</comment>
<protein>
    <submittedName>
        <fullName evidence="1">Uncharacterized protein</fullName>
    </submittedName>
</protein>
<organism evidence="1 2">
    <name type="scientific">Humicola insolens</name>
    <name type="common">Soft-rot fungus</name>
    <dbReference type="NCBI Taxonomy" id="85995"/>
    <lineage>
        <taxon>Eukaryota</taxon>
        <taxon>Fungi</taxon>
        <taxon>Dikarya</taxon>
        <taxon>Ascomycota</taxon>
        <taxon>Pezizomycotina</taxon>
        <taxon>Sordariomycetes</taxon>
        <taxon>Sordariomycetidae</taxon>
        <taxon>Sordariales</taxon>
        <taxon>Chaetomiaceae</taxon>
        <taxon>Mycothermus</taxon>
    </lineage>
</organism>
<keyword evidence="2" id="KW-1185">Reference proteome</keyword>
<proteinExistence type="predicted"/>
<evidence type="ECO:0000313" key="1">
    <source>
        <dbReference type="EMBL" id="KAL1836903.1"/>
    </source>
</evidence>
<sequence>MTPESIVPPAAKIKWGPDRQRRLIFFFLSRPSRLFLFESQQQLFLDFRLHLSAESCYTTLPIHTTTLDPRTVRRLPQSTFELALFKTALMKGRISIFTSQVRPHSVPDCRLVSSLLLSRPHHHSLSWSPMSKPPCRLRLAGFAWFPVFFLPWSH</sequence>
<gene>
    <name evidence="1" type="ORF">VTJ49DRAFT_4519</name>
</gene>
<dbReference type="Proteomes" id="UP001583172">
    <property type="component" value="Unassembled WGS sequence"/>
</dbReference>
<reference evidence="1 2" key="1">
    <citation type="journal article" date="2024" name="Commun. Biol.">
        <title>Comparative genomic analysis of thermophilic fungi reveals convergent evolutionary adaptations and gene losses.</title>
        <authorList>
            <person name="Steindorff A.S."/>
            <person name="Aguilar-Pontes M.V."/>
            <person name="Robinson A.J."/>
            <person name="Andreopoulos B."/>
            <person name="LaButti K."/>
            <person name="Kuo A."/>
            <person name="Mondo S."/>
            <person name="Riley R."/>
            <person name="Otillar R."/>
            <person name="Haridas S."/>
            <person name="Lipzen A."/>
            <person name="Grimwood J."/>
            <person name="Schmutz J."/>
            <person name="Clum A."/>
            <person name="Reid I.D."/>
            <person name="Moisan M.C."/>
            <person name="Butler G."/>
            <person name="Nguyen T.T.M."/>
            <person name="Dewar K."/>
            <person name="Conant G."/>
            <person name="Drula E."/>
            <person name="Henrissat B."/>
            <person name="Hansel C."/>
            <person name="Singer S."/>
            <person name="Hutchinson M.I."/>
            <person name="de Vries R.P."/>
            <person name="Natvig D.O."/>
            <person name="Powell A.J."/>
            <person name="Tsang A."/>
            <person name="Grigoriev I.V."/>
        </authorList>
    </citation>
    <scope>NUCLEOTIDE SEQUENCE [LARGE SCALE GENOMIC DNA]</scope>
    <source>
        <strain evidence="1 2">CBS 620.91</strain>
    </source>
</reference>
<dbReference type="EMBL" id="JAZGSY010000352">
    <property type="protein sequence ID" value="KAL1836903.1"/>
    <property type="molecule type" value="Genomic_DNA"/>
</dbReference>
<accession>A0ABR3V564</accession>